<dbReference type="AlphaFoldDB" id="A0AA37T7F5"/>
<feature type="region of interest" description="Disordered" evidence="1">
    <location>
        <begin position="111"/>
        <end position="154"/>
    </location>
</feature>
<comment type="caution">
    <text evidence="2">The sequence shown here is derived from an EMBL/GenBank/DDBJ whole genome shotgun (WGS) entry which is preliminary data.</text>
</comment>
<feature type="compositionally biased region" description="Basic and acidic residues" evidence="1">
    <location>
        <begin position="127"/>
        <end position="146"/>
    </location>
</feature>
<reference evidence="3" key="1">
    <citation type="journal article" date="2019" name="Int. J. Syst. Evol. Microbiol.">
        <title>The Global Catalogue of Microorganisms (GCM) 10K type strain sequencing project: providing services to taxonomists for standard genome sequencing and annotation.</title>
        <authorList>
            <consortium name="The Broad Institute Genomics Platform"/>
            <consortium name="The Broad Institute Genome Sequencing Center for Infectious Disease"/>
            <person name="Wu L."/>
            <person name="Ma J."/>
        </authorList>
    </citation>
    <scope>NUCLEOTIDE SEQUENCE [LARGE SCALE GENOMIC DNA]</scope>
    <source>
        <strain evidence="3">NBRC 103632</strain>
    </source>
</reference>
<keyword evidence="3" id="KW-1185">Reference proteome</keyword>
<sequence length="191" mass="20040">MAEYERVSGELTKLCLAEQSLASIGEGAPLDEPANNQAKRHRASAEDGHPRATRGVRGPRANSAKGRLRTLLEESGSQGLTHPQIAERLVDVATNTLATYLSVMANSGELKRDGDRYRTGAPAAAASDKDAATDDHEASDKAEAAEQAHSPPTLKPSWSCAWSLPLLHFEAAVDGAGLAWITGGVGFSPAS</sequence>
<organism evidence="2 3">
    <name type="scientific">Methylobacterium tardum</name>
    <dbReference type="NCBI Taxonomy" id="374432"/>
    <lineage>
        <taxon>Bacteria</taxon>
        <taxon>Pseudomonadati</taxon>
        <taxon>Pseudomonadota</taxon>
        <taxon>Alphaproteobacteria</taxon>
        <taxon>Hyphomicrobiales</taxon>
        <taxon>Methylobacteriaceae</taxon>
        <taxon>Methylobacterium</taxon>
    </lineage>
</organism>
<name>A0AA37T7F5_9HYPH</name>
<accession>A0AA37T7F5</accession>
<protein>
    <submittedName>
        <fullName evidence="2">Uncharacterized protein</fullName>
    </submittedName>
</protein>
<feature type="region of interest" description="Disordered" evidence="1">
    <location>
        <begin position="24"/>
        <end position="64"/>
    </location>
</feature>
<evidence type="ECO:0000256" key="1">
    <source>
        <dbReference type="SAM" id="MobiDB-lite"/>
    </source>
</evidence>
<evidence type="ECO:0000313" key="2">
    <source>
        <dbReference type="EMBL" id="GLS68090.1"/>
    </source>
</evidence>
<dbReference type="Proteomes" id="UP001157440">
    <property type="component" value="Unassembled WGS sequence"/>
</dbReference>
<proteinExistence type="predicted"/>
<gene>
    <name evidence="2" type="ORF">GCM10007890_01010</name>
</gene>
<evidence type="ECO:0000313" key="3">
    <source>
        <dbReference type="Proteomes" id="UP001157440"/>
    </source>
</evidence>
<dbReference type="EMBL" id="BSPL01000003">
    <property type="protein sequence ID" value="GLS68090.1"/>
    <property type="molecule type" value="Genomic_DNA"/>
</dbReference>